<evidence type="ECO:0000256" key="1">
    <source>
        <dbReference type="SAM" id="MobiDB-lite"/>
    </source>
</evidence>
<dbReference type="InterPro" id="IPR002347">
    <property type="entry name" value="SDR_fam"/>
</dbReference>
<dbReference type="SUPFAM" id="SSF51735">
    <property type="entry name" value="NAD(P)-binding Rossmann-fold domains"/>
    <property type="match status" value="1"/>
</dbReference>
<keyword evidence="2" id="KW-0812">Transmembrane</keyword>
<evidence type="ECO:0000313" key="3">
    <source>
        <dbReference type="EMBL" id="NGO65987.1"/>
    </source>
</evidence>
<keyword evidence="2" id="KW-0472">Membrane</keyword>
<feature type="transmembrane region" description="Helical" evidence="2">
    <location>
        <begin position="20"/>
        <end position="38"/>
    </location>
</feature>
<protein>
    <submittedName>
        <fullName evidence="3">SDR family oxidoreductase</fullName>
    </submittedName>
</protein>
<reference evidence="3 4" key="1">
    <citation type="submission" date="2020-02" db="EMBL/GenBank/DDBJ databases">
        <title>Genome sequence of the type strain CCBAU10050 of Rhizobium daejeonense.</title>
        <authorList>
            <person name="Gao J."/>
            <person name="Sun J."/>
        </authorList>
    </citation>
    <scope>NUCLEOTIDE SEQUENCE [LARGE SCALE GENOMIC DNA]</scope>
    <source>
        <strain evidence="3 4">CCBAU10050</strain>
    </source>
</reference>
<dbReference type="EMBL" id="JAAKZH010000008">
    <property type="protein sequence ID" value="NGO65987.1"/>
    <property type="molecule type" value="Genomic_DNA"/>
</dbReference>
<dbReference type="Proteomes" id="UP000477849">
    <property type="component" value="Unassembled WGS sequence"/>
</dbReference>
<dbReference type="AlphaFoldDB" id="A0A6M1S976"/>
<organism evidence="3 4">
    <name type="scientific">Rhizobium daejeonense</name>
    <dbReference type="NCBI Taxonomy" id="240521"/>
    <lineage>
        <taxon>Bacteria</taxon>
        <taxon>Pseudomonadati</taxon>
        <taxon>Pseudomonadota</taxon>
        <taxon>Alphaproteobacteria</taxon>
        <taxon>Hyphomicrobiales</taxon>
        <taxon>Rhizobiaceae</taxon>
        <taxon>Rhizobium/Agrobacterium group</taxon>
        <taxon>Rhizobium</taxon>
    </lineage>
</organism>
<feature type="compositionally biased region" description="Polar residues" evidence="1">
    <location>
        <begin position="78"/>
        <end position="89"/>
    </location>
</feature>
<feature type="region of interest" description="Disordered" evidence="1">
    <location>
        <begin position="45"/>
        <end position="91"/>
    </location>
</feature>
<dbReference type="Gene3D" id="3.40.50.720">
    <property type="entry name" value="NAD(P)-binding Rossmann-like Domain"/>
    <property type="match status" value="1"/>
</dbReference>
<dbReference type="Pfam" id="PF13561">
    <property type="entry name" value="adh_short_C2"/>
    <property type="match status" value="1"/>
</dbReference>
<evidence type="ECO:0000256" key="2">
    <source>
        <dbReference type="SAM" id="Phobius"/>
    </source>
</evidence>
<dbReference type="InterPro" id="IPR036291">
    <property type="entry name" value="NAD(P)-bd_dom_sf"/>
</dbReference>
<comment type="caution">
    <text evidence="3">The sequence shown here is derived from an EMBL/GenBank/DDBJ whole genome shotgun (WGS) entry which is preliminary data.</text>
</comment>
<proteinExistence type="predicted"/>
<name>A0A6M1S976_9HYPH</name>
<accession>A0A6M1S976</accession>
<sequence length="149" mass="15694">MPQTPEQQPEVKSARRRWRVGLVLIAACVAVLVLWILGRSSPNASVTSPIGGGQVGTFDNNPPAGAGSPTATDRDPTPETSTVNDNTNLRGEDRTAIPVIWPQGQVPITDGRPGRAGDVAEVIAFLASDRARHVTGTPIWVDGGQGLLR</sequence>
<keyword evidence="4" id="KW-1185">Reference proteome</keyword>
<gene>
    <name evidence="3" type="ORF">G6N76_20180</name>
</gene>
<keyword evidence="2" id="KW-1133">Transmembrane helix</keyword>
<evidence type="ECO:0000313" key="4">
    <source>
        <dbReference type="Proteomes" id="UP000477849"/>
    </source>
</evidence>